<dbReference type="AlphaFoldDB" id="A0ABD5NT50"/>
<dbReference type="RefSeq" id="WP_256532511.1">
    <property type="nucleotide sequence ID" value="NZ_CP101824.1"/>
</dbReference>
<dbReference type="GeneID" id="73901602"/>
<dbReference type="InterPro" id="IPR058462">
    <property type="entry name" value="DUF8149"/>
</dbReference>
<sequence length="69" mass="7424">MSDDEPTVPIVCPACETTSRVPIDDVADTVEGHNERHHDGEAIAEVDPALKDQLADLVVDDLGLLEDES</sequence>
<evidence type="ECO:0000313" key="2">
    <source>
        <dbReference type="EMBL" id="MFC3960232.1"/>
    </source>
</evidence>
<reference evidence="2 3" key="1">
    <citation type="journal article" date="2019" name="Int. J. Syst. Evol. Microbiol.">
        <title>The Global Catalogue of Microorganisms (GCM) 10K type strain sequencing project: providing services to taxonomists for standard genome sequencing and annotation.</title>
        <authorList>
            <consortium name="The Broad Institute Genomics Platform"/>
            <consortium name="The Broad Institute Genome Sequencing Center for Infectious Disease"/>
            <person name="Wu L."/>
            <person name="Ma J."/>
        </authorList>
    </citation>
    <scope>NUCLEOTIDE SEQUENCE [LARGE SCALE GENOMIC DNA]</scope>
    <source>
        <strain evidence="2 3">IBRC-M 10256</strain>
    </source>
</reference>
<name>A0ABD5NT50_9EURY</name>
<evidence type="ECO:0000313" key="3">
    <source>
        <dbReference type="Proteomes" id="UP001595846"/>
    </source>
</evidence>
<proteinExistence type="predicted"/>
<organism evidence="2 3">
    <name type="scientific">Halovivax cerinus</name>
    <dbReference type="NCBI Taxonomy" id="1487865"/>
    <lineage>
        <taxon>Archaea</taxon>
        <taxon>Methanobacteriati</taxon>
        <taxon>Methanobacteriota</taxon>
        <taxon>Stenosarchaea group</taxon>
        <taxon>Halobacteria</taxon>
        <taxon>Halobacteriales</taxon>
        <taxon>Natrialbaceae</taxon>
        <taxon>Halovivax</taxon>
    </lineage>
</organism>
<keyword evidence="3" id="KW-1185">Reference proteome</keyword>
<protein>
    <recommendedName>
        <fullName evidence="1">DUF8149 domain-containing protein</fullName>
    </recommendedName>
</protein>
<dbReference type="Pfam" id="PF26476">
    <property type="entry name" value="DUF8149"/>
    <property type="match status" value="1"/>
</dbReference>
<dbReference type="Proteomes" id="UP001595846">
    <property type="component" value="Unassembled WGS sequence"/>
</dbReference>
<dbReference type="EMBL" id="JBHSAQ010000016">
    <property type="protein sequence ID" value="MFC3960232.1"/>
    <property type="molecule type" value="Genomic_DNA"/>
</dbReference>
<evidence type="ECO:0000259" key="1">
    <source>
        <dbReference type="Pfam" id="PF26476"/>
    </source>
</evidence>
<gene>
    <name evidence="2" type="ORF">ACFOUR_17905</name>
</gene>
<feature type="domain" description="DUF8149" evidence="1">
    <location>
        <begin position="2"/>
        <end position="68"/>
    </location>
</feature>
<comment type="caution">
    <text evidence="2">The sequence shown here is derived from an EMBL/GenBank/DDBJ whole genome shotgun (WGS) entry which is preliminary data.</text>
</comment>
<accession>A0ABD5NT50</accession>